<dbReference type="SUPFAM" id="SSF52317">
    <property type="entry name" value="Class I glutamine amidotransferase-like"/>
    <property type="match status" value="1"/>
</dbReference>
<reference evidence="3" key="1">
    <citation type="journal article" date="2014" name="Int. J. Syst. Evol. Microbiol.">
        <title>Complete genome sequence of Corynebacterium casei LMG S-19264T (=DSM 44701T), isolated from a smear-ripened cheese.</title>
        <authorList>
            <consortium name="US DOE Joint Genome Institute (JGI-PGF)"/>
            <person name="Walter F."/>
            <person name="Albersmeier A."/>
            <person name="Kalinowski J."/>
            <person name="Ruckert C."/>
        </authorList>
    </citation>
    <scope>NUCLEOTIDE SEQUENCE</scope>
    <source>
        <strain evidence="3">JCM 4434</strain>
    </source>
</reference>
<dbReference type="InterPro" id="IPR052158">
    <property type="entry name" value="INH-QAR"/>
</dbReference>
<evidence type="ECO:0000256" key="1">
    <source>
        <dbReference type="SAM" id="MobiDB-lite"/>
    </source>
</evidence>
<comment type="caution">
    <text evidence="3">The sequence shown here is derived from an EMBL/GenBank/DDBJ whole genome shotgun (WGS) entry which is preliminary data.</text>
</comment>
<dbReference type="Proteomes" id="UP000610124">
    <property type="component" value="Unassembled WGS sequence"/>
</dbReference>
<evidence type="ECO:0000313" key="3">
    <source>
        <dbReference type="EMBL" id="GGU93815.1"/>
    </source>
</evidence>
<dbReference type="PANTHER" id="PTHR43130:SF3">
    <property type="entry name" value="HTH-TYPE TRANSCRIPTIONAL REGULATOR RV1931C"/>
    <property type="match status" value="1"/>
</dbReference>
<dbReference type="GeneID" id="97488402"/>
<name>A0A8H9HYL2_KITAU</name>
<feature type="region of interest" description="Disordered" evidence="1">
    <location>
        <begin position="158"/>
        <end position="182"/>
    </location>
</feature>
<dbReference type="KEGG" id="kau:B6264_24000"/>
<dbReference type="CDD" id="cd03137">
    <property type="entry name" value="GATase1_AraC_1"/>
    <property type="match status" value="1"/>
</dbReference>
<dbReference type="InterPro" id="IPR002818">
    <property type="entry name" value="DJ-1/PfpI"/>
</dbReference>
<feature type="domain" description="DJ-1/PfpI" evidence="2">
    <location>
        <begin position="5"/>
        <end position="135"/>
    </location>
</feature>
<dbReference type="PANTHER" id="PTHR43130">
    <property type="entry name" value="ARAC-FAMILY TRANSCRIPTIONAL REGULATOR"/>
    <property type="match status" value="1"/>
</dbReference>
<dbReference type="OrthoDB" id="3194870at2"/>
<organism evidence="3 4">
    <name type="scientific">Kitasatospora aureofaciens</name>
    <name type="common">Streptomyces aureofaciens</name>
    <dbReference type="NCBI Taxonomy" id="1894"/>
    <lineage>
        <taxon>Bacteria</taxon>
        <taxon>Bacillati</taxon>
        <taxon>Actinomycetota</taxon>
        <taxon>Actinomycetes</taxon>
        <taxon>Kitasatosporales</taxon>
        <taxon>Streptomycetaceae</taxon>
        <taxon>Kitasatospora</taxon>
    </lineage>
</organism>
<reference evidence="3" key="2">
    <citation type="submission" date="2020-09" db="EMBL/GenBank/DDBJ databases">
        <authorList>
            <person name="Sun Q."/>
            <person name="Ohkuma M."/>
        </authorList>
    </citation>
    <scope>NUCLEOTIDE SEQUENCE</scope>
    <source>
        <strain evidence="3">JCM 4434</strain>
    </source>
</reference>
<proteinExistence type="predicted"/>
<dbReference type="Gene3D" id="3.40.50.880">
    <property type="match status" value="1"/>
</dbReference>
<accession>A0A8H9HYL2</accession>
<gene>
    <name evidence="3" type="ORF">GCM10010502_54190</name>
</gene>
<protein>
    <recommendedName>
        <fullName evidence="2">DJ-1/PfpI domain-containing protein</fullName>
    </recommendedName>
</protein>
<sequence length="203" mass="22094">MLRDVAVLALQGAHAFELGVFCEVFGIDRGDDALPVYDFALVSGTGDSVPMRHGFEVRTRHGLERLASADLICIPAYDLHVRQPDHLTEELRAAVERGARVLSICTGAFLLGEAGLLDGRRCTTHWRYTDELARRHPRARVESDVLYIDEDPSWRPSAAPPGPFAVGRPPFSGTPAPPHVTRPERANAVATAARLGRCPPGLS</sequence>
<dbReference type="InterPro" id="IPR029062">
    <property type="entry name" value="Class_I_gatase-like"/>
</dbReference>
<dbReference type="RefSeq" id="WP_078938774.1">
    <property type="nucleotide sequence ID" value="NZ_BMUB01000015.1"/>
</dbReference>
<evidence type="ECO:0000259" key="2">
    <source>
        <dbReference type="Pfam" id="PF01965"/>
    </source>
</evidence>
<evidence type="ECO:0000313" key="4">
    <source>
        <dbReference type="Proteomes" id="UP000610124"/>
    </source>
</evidence>
<dbReference type="Pfam" id="PF01965">
    <property type="entry name" value="DJ-1_PfpI"/>
    <property type="match status" value="1"/>
</dbReference>
<dbReference type="GO" id="GO:0006355">
    <property type="term" value="P:regulation of DNA-templated transcription"/>
    <property type="evidence" value="ECO:0007669"/>
    <property type="project" value="TreeGrafter"/>
</dbReference>
<dbReference type="AlphaFoldDB" id="A0A8H9HYL2"/>
<dbReference type="EMBL" id="BMUB01000015">
    <property type="protein sequence ID" value="GGU93815.1"/>
    <property type="molecule type" value="Genomic_DNA"/>
</dbReference>